<dbReference type="PRINTS" id="PR01021">
    <property type="entry name" value="OMPADOMAIN"/>
</dbReference>
<evidence type="ECO:0000259" key="6">
    <source>
        <dbReference type="PROSITE" id="PS51123"/>
    </source>
</evidence>
<dbReference type="InterPro" id="IPR006664">
    <property type="entry name" value="OMP_bac"/>
</dbReference>
<keyword evidence="2 4" id="KW-0472">Membrane</keyword>
<evidence type="ECO:0000313" key="7">
    <source>
        <dbReference type="EMBL" id="MBC2846526.1"/>
    </source>
</evidence>
<feature type="domain" description="OmpA-like" evidence="6">
    <location>
        <begin position="562"/>
        <end position="682"/>
    </location>
</feature>
<dbReference type="AlphaFoldDB" id="A0A842IXU8"/>
<dbReference type="Gene3D" id="3.30.1330.60">
    <property type="entry name" value="OmpA-like domain"/>
    <property type="match status" value="1"/>
</dbReference>
<dbReference type="Pfam" id="PF00691">
    <property type="entry name" value="OmpA"/>
    <property type="match status" value="1"/>
</dbReference>
<evidence type="ECO:0000256" key="2">
    <source>
        <dbReference type="ARBA" id="ARBA00023136"/>
    </source>
</evidence>
<feature type="chain" id="PRO_5032861801" evidence="5">
    <location>
        <begin position="21"/>
        <end position="682"/>
    </location>
</feature>
<dbReference type="GO" id="GO:0009279">
    <property type="term" value="C:cell outer membrane"/>
    <property type="evidence" value="ECO:0007669"/>
    <property type="project" value="UniProtKB-SubCell"/>
</dbReference>
<dbReference type="InterPro" id="IPR011042">
    <property type="entry name" value="6-blade_b-propeller_TolB-like"/>
</dbReference>
<evidence type="ECO:0000313" key="8">
    <source>
        <dbReference type="Proteomes" id="UP000533900"/>
    </source>
</evidence>
<dbReference type="SUPFAM" id="SSF103088">
    <property type="entry name" value="OmpA-like"/>
    <property type="match status" value="1"/>
</dbReference>
<dbReference type="InterPro" id="IPR036737">
    <property type="entry name" value="OmpA-like_sf"/>
</dbReference>
<dbReference type="PROSITE" id="PS51123">
    <property type="entry name" value="OMPA_2"/>
    <property type="match status" value="1"/>
</dbReference>
<dbReference type="Gene3D" id="1.25.40.10">
    <property type="entry name" value="Tetratricopeptide repeat domain"/>
    <property type="match status" value="1"/>
</dbReference>
<evidence type="ECO:0000256" key="3">
    <source>
        <dbReference type="ARBA" id="ARBA00023237"/>
    </source>
</evidence>
<gene>
    <name evidence="7" type="ORF">H7F21_15585</name>
</gene>
<evidence type="ECO:0000256" key="4">
    <source>
        <dbReference type="PROSITE-ProRule" id="PRU00473"/>
    </source>
</evidence>
<dbReference type="InterPro" id="IPR011659">
    <property type="entry name" value="WD40"/>
</dbReference>
<dbReference type="Gene3D" id="2.120.10.30">
    <property type="entry name" value="TolB, C-terminal domain"/>
    <property type="match status" value="1"/>
</dbReference>
<evidence type="ECO:0000256" key="1">
    <source>
        <dbReference type="ARBA" id="ARBA00004442"/>
    </source>
</evidence>
<organism evidence="7 8">
    <name type="scientific">Winogradskyella flava</name>
    <dbReference type="NCBI Taxonomy" id="1884876"/>
    <lineage>
        <taxon>Bacteria</taxon>
        <taxon>Pseudomonadati</taxon>
        <taxon>Bacteroidota</taxon>
        <taxon>Flavobacteriia</taxon>
        <taxon>Flavobacteriales</taxon>
        <taxon>Flavobacteriaceae</taxon>
        <taxon>Winogradskyella</taxon>
    </lineage>
</organism>
<dbReference type="PANTHER" id="PTHR30329:SF21">
    <property type="entry name" value="LIPOPROTEIN YIAD-RELATED"/>
    <property type="match status" value="1"/>
</dbReference>
<dbReference type="Proteomes" id="UP000533900">
    <property type="component" value="Unassembled WGS sequence"/>
</dbReference>
<dbReference type="InterPro" id="IPR006665">
    <property type="entry name" value="OmpA-like"/>
</dbReference>
<dbReference type="InterPro" id="IPR050330">
    <property type="entry name" value="Bact_OuterMem_StrucFunc"/>
</dbReference>
<evidence type="ECO:0000256" key="5">
    <source>
        <dbReference type="SAM" id="SignalP"/>
    </source>
</evidence>
<keyword evidence="8" id="KW-1185">Reference proteome</keyword>
<name>A0A842IXU8_9FLAO</name>
<protein>
    <submittedName>
        <fullName evidence="7">OmpA family protein</fullName>
    </submittedName>
</protein>
<dbReference type="EMBL" id="JACLCP010000006">
    <property type="protein sequence ID" value="MBC2846526.1"/>
    <property type="molecule type" value="Genomic_DNA"/>
</dbReference>
<dbReference type="CDD" id="cd07185">
    <property type="entry name" value="OmpA_C-like"/>
    <property type="match status" value="1"/>
</dbReference>
<dbReference type="Pfam" id="PF07676">
    <property type="entry name" value="PD40"/>
    <property type="match status" value="2"/>
</dbReference>
<dbReference type="SUPFAM" id="SSF82171">
    <property type="entry name" value="DPP6 N-terminal domain-like"/>
    <property type="match status" value="1"/>
</dbReference>
<dbReference type="RefSeq" id="WP_185790243.1">
    <property type="nucleotide sequence ID" value="NZ_JACLCP010000006.1"/>
</dbReference>
<dbReference type="PANTHER" id="PTHR30329">
    <property type="entry name" value="STATOR ELEMENT OF FLAGELLAR MOTOR COMPLEX"/>
    <property type="match status" value="1"/>
</dbReference>
<reference evidence="7" key="1">
    <citation type="submission" date="2020-08" db="EMBL/GenBank/DDBJ databases">
        <title>Winogradskyella ouciana sp. nov., isolated from the hadal seawater of the Mariana Trench.</title>
        <authorList>
            <person name="He X."/>
        </authorList>
    </citation>
    <scope>NUCLEOTIDE SEQUENCE [LARGE SCALE GENOMIC DNA]</scope>
    <source>
        <strain evidence="7">KCTC 52348</strain>
    </source>
</reference>
<feature type="signal peptide" evidence="5">
    <location>
        <begin position="1"/>
        <end position="20"/>
    </location>
</feature>
<comment type="caution">
    <text evidence="7">The sequence shown here is derived from an EMBL/GenBank/DDBJ whole genome shotgun (WGS) entry which is preliminary data.</text>
</comment>
<keyword evidence="3" id="KW-0998">Cell outer membrane</keyword>
<sequence length="682" mass="79184">MLKRVVLIINLIFVSQFVFSQAKSRADRFFEKGDYTNAAKYYEIDLESSNHKKDLENIVISYYNTFEYGKATRYLRLLVNGRFVEDDKTYDNEFNFKYYQLLSALGDYEKGIDYLERYKGNDSIAFNKDDAISTIEDFKLMDSDYKIELAKFNSSASDFGAVKHNESVYFTSDRESESKLLEKKFKWTHRPFLDIYSVRVSEENDTIGGVVKLPESINSKLHEGNFCFSKNGLTIYVSRSNFVDGKKEFDEDDKNNIHLYKATLNEGIWSNLEKLPFNIEKYSYQHPALSPDEKKLYFSSNQDDSIGSFDLYYVDISDDGTFGEPVNLGTTINTVNREHFPFISDDGHLFFSSNGHLGLGMLDNFVSEFVDGAFTKPVNLGAPINSQYDDFSLNYTNKTQGFFASNRKYKDDNIYSFDQTGEIFIREYINKFEIRDQQTEDFVSNVSVTLIDRKGNLIYENTLDSIASFSKNLLANNYVLNASSQGYHNGVLRVKVLEEQDQKHLLYLEKLPPPKPPDPPDPPDPIEVIIAEKNIDEDLKEEDPKRFEMLTDVEGPPIVQKEGKLFFELEPIYFDFDKWDIREDSKVILDELAEKLERYPNIHIKISAHTDSRGSERYNQILSERRAESTRNYLALVGYVNARRIKFQGYGELWPLVDCPQSQCTDEEFQINRRSEFEIVKY</sequence>
<proteinExistence type="predicted"/>
<dbReference type="InterPro" id="IPR011990">
    <property type="entry name" value="TPR-like_helical_dom_sf"/>
</dbReference>
<comment type="subcellular location">
    <subcellularLocation>
        <location evidence="1">Cell outer membrane</location>
    </subcellularLocation>
</comment>
<accession>A0A842IXU8</accession>
<keyword evidence="5" id="KW-0732">Signal</keyword>